<protein>
    <submittedName>
        <fullName evidence="3">Uncharacterized protein</fullName>
    </submittedName>
</protein>
<dbReference type="AlphaFoldDB" id="A0AAN4W6T2"/>
<sequence>MRIVSWHFLRYFSTTNKSGSSLFTKNARFLVLLTLQNTILGGWINFECIVTAHYYVTILHLVILFWTKKPSFYVT</sequence>
<accession>A0AAN4W6T2</accession>
<dbReference type="Proteomes" id="UP001310022">
    <property type="component" value="Unassembled WGS sequence"/>
</dbReference>
<comment type="caution">
    <text evidence="3">The sequence shown here is derived from an EMBL/GenBank/DDBJ whole genome shotgun (WGS) entry which is preliminary data.</text>
</comment>
<evidence type="ECO:0000313" key="3">
    <source>
        <dbReference type="EMBL" id="GJM65150.1"/>
    </source>
</evidence>
<dbReference type="EMBL" id="BQKE01000006">
    <property type="protein sequence ID" value="GJM64741.1"/>
    <property type="molecule type" value="Genomic_DNA"/>
</dbReference>
<keyword evidence="1" id="KW-0472">Membrane</keyword>
<organism evidence="3 4">
    <name type="scientific">Persicobacter diffluens</name>
    <dbReference type="NCBI Taxonomy" id="981"/>
    <lineage>
        <taxon>Bacteria</taxon>
        <taxon>Pseudomonadati</taxon>
        <taxon>Bacteroidota</taxon>
        <taxon>Cytophagia</taxon>
        <taxon>Cytophagales</taxon>
        <taxon>Persicobacteraceae</taxon>
        <taxon>Persicobacter</taxon>
    </lineage>
</organism>
<evidence type="ECO:0000313" key="2">
    <source>
        <dbReference type="EMBL" id="GJM64741.1"/>
    </source>
</evidence>
<gene>
    <name evidence="2" type="ORF">PEDI_52930</name>
    <name evidence="3" type="ORF">PEDI_57020</name>
</gene>
<keyword evidence="4" id="KW-1185">Reference proteome</keyword>
<name>A0AAN4W6T2_9BACT</name>
<evidence type="ECO:0000256" key="1">
    <source>
        <dbReference type="SAM" id="Phobius"/>
    </source>
</evidence>
<proteinExistence type="predicted"/>
<dbReference type="EMBL" id="BQKE01000016">
    <property type="protein sequence ID" value="GJM65150.1"/>
    <property type="molecule type" value="Genomic_DNA"/>
</dbReference>
<feature type="transmembrane region" description="Helical" evidence="1">
    <location>
        <begin position="52"/>
        <end position="67"/>
    </location>
</feature>
<evidence type="ECO:0000313" key="4">
    <source>
        <dbReference type="Proteomes" id="UP001310022"/>
    </source>
</evidence>
<keyword evidence="1" id="KW-1133">Transmembrane helix</keyword>
<reference evidence="3 4" key="1">
    <citation type="submission" date="2021-12" db="EMBL/GenBank/DDBJ databases">
        <title>Genome sequencing of bacteria with rrn-lacking chromosome and rrn-plasmid.</title>
        <authorList>
            <person name="Anda M."/>
            <person name="Iwasaki W."/>
        </authorList>
    </citation>
    <scope>NUCLEOTIDE SEQUENCE [LARGE SCALE GENOMIC DNA]</scope>
    <source>
        <strain evidence="3 4">NBRC 15940</strain>
    </source>
</reference>
<keyword evidence="1" id="KW-0812">Transmembrane</keyword>